<dbReference type="Gene3D" id="2.60.40.4070">
    <property type="match status" value="1"/>
</dbReference>
<keyword evidence="8" id="KW-0966">Cell projection</keyword>
<evidence type="ECO:0000256" key="2">
    <source>
        <dbReference type="ARBA" id="ARBA00016013"/>
    </source>
</evidence>
<keyword evidence="8" id="KW-0282">Flagellum</keyword>
<dbReference type="Pfam" id="PF13860">
    <property type="entry name" value="FlgD_ig"/>
    <property type="match status" value="1"/>
</dbReference>
<organism evidence="8 9">
    <name type="scientific">Dasania phycosphaerae</name>
    <dbReference type="NCBI Taxonomy" id="2950436"/>
    <lineage>
        <taxon>Bacteria</taxon>
        <taxon>Pseudomonadati</taxon>
        <taxon>Pseudomonadota</taxon>
        <taxon>Gammaproteobacteria</taxon>
        <taxon>Cellvibrionales</taxon>
        <taxon>Spongiibacteraceae</taxon>
        <taxon>Dasania</taxon>
    </lineage>
</organism>
<feature type="domain" description="FlgD Tudor-like" evidence="7">
    <location>
        <begin position="88"/>
        <end position="222"/>
    </location>
</feature>
<evidence type="ECO:0000259" key="7">
    <source>
        <dbReference type="Pfam" id="PF13861"/>
    </source>
</evidence>
<dbReference type="Proteomes" id="UP001069090">
    <property type="component" value="Unassembled WGS sequence"/>
</dbReference>
<dbReference type="GO" id="GO:0044781">
    <property type="term" value="P:bacterial-type flagellum organization"/>
    <property type="evidence" value="ECO:0007669"/>
    <property type="project" value="UniProtKB-UniRule"/>
</dbReference>
<evidence type="ECO:0000256" key="4">
    <source>
        <dbReference type="ARBA" id="ARBA00024746"/>
    </source>
</evidence>
<dbReference type="Pfam" id="PF13861">
    <property type="entry name" value="FLgD_tudor"/>
    <property type="match status" value="1"/>
</dbReference>
<protein>
    <recommendedName>
        <fullName evidence="2 5">Basal-body rod modification protein FlgD</fullName>
    </recommendedName>
</protein>
<dbReference type="InterPro" id="IPR025963">
    <property type="entry name" value="FLgD_Tudor"/>
</dbReference>
<keyword evidence="9" id="KW-1185">Reference proteome</keyword>
<name>A0A9J6RHA1_9GAMM</name>
<comment type="caution">
    <text evidence="8">The sequence shown here is derived from an EMBL/GenBank/DDBJ whole genome shotgun (WGS) entry which is preliminary data.</text>
</comment>
<dbReference type="AlphaFoldDB" id="A0A9J6RHA1"/>
<comment type="function">
    <text evidence="4 5">Required for flagellar hook formation. May act as a scaffolding protein.</text>
</comment>
<keyword evidence="8" id="KW-0969">Cilium</keyword>
<accession>A0A9J6RHA1</accession>
<comment type="similarity">
    <text evidence="1 5">Belongs to the FlgD family.</text>
</comment>
<dbReference type="Pfam" id="PF03963">
    <property type="entry name" value="FlgD"/>
    <property type="match status" value="1"/>
</dbReference>
<gene>
    <name evidence="8" type="ORF">O0V09_01360</name>
</gene>
<evidence type="ECO:0000256" key="1">
    <source>
        <dbReference type="ARBA" id="ARBA00010577"/>
    </source>
</evidence>
<evidence type="ECO:0000313" key="9">
    <source>
        <dbReference type="Proteomes" id="UP001069090"/>
    </source>
</evidence>
<evidence type="ECO:0000256" key="3">
    <source>
        <dbReference type="ARBA" id="ARBA00022795"/>
    </source>
</evidence>
<reference evidence="8 9" key="1">
    <citation type="submission" date="2022-12" db="EMBL/GenBank/DDBJ databases">
        <title>Dasania phycosphaerae sp. nov., isolated from particulate material of the south coast of Korea.</title>
        <authorList>
            <person name="Jiang Y."/>
        </authorList>
    </citation>
    <scope>NUCLEOTIDE SEQUENCE [LARGE SCALE GENOMIC DNA]</scope>
    <source>
        <strain evidence="8 9">GY-19</strain>
    </source>
</reference>
<dbReference type="EMBL" id="JAPTGG010000001">
    <property type="protein sequence ID" value="MCZ0863827.1"/>
    <property type="molecule type" value="Genomic_DNA"/>
</dbReference>
<dbReference type="Gene3D" id="2.30.30.910">
    <property type="match status" value="1"/>
</dbReference>
<proteinExistence type="inferred from homology"/>
<dbReference type="InterPro" id="IPR005648">
    <property type="entry name" value="FlgD"/>
</dbReference>
<evidence type="ECO:0000313" key="8">
    <source>
        <dbReference type="EMBL" id="MCZ0863827.1"/>
    </source>
</evidence>
<evidence type="ECO:0000256" key="5">
    <source>
        <dbReference type="RuleBase" id="RU362076"/>
    </source>
</evidence>
<feature type="domain" description="FlgD/Vpr Ig-like" evidence="6">
    <location>
        <begin position="113"/>
        <end position="182"/>
    </location>
</feature>
<keyword evidence="3 5" id="KW-1005">Bacterial flagellum biogenesis</keyword>
<dbReference type="InterPro" id="IPR025965">
    <property type="entry name" value="FlgD/Vpr_Ig-like"/>
</dbReference>
<evidence type="ECO:0000259" key="6">
    <source>
        <dbReference type="Pfam" id="PF13860"/>
    </source>
</evidence>
<dbReference type="RefSeq" id="WP_258329972.1">
    <property type="nucleotide sequence ID" value="NZ_JAPTGG010000001.1"/>
</dbReference>
<sequence>MTDSVVSTGLLADLSIQDKMQAQGRTKSNELGQDAFLKLMITQMNNQNPLDPQTNSEFVAQLAQFSSVEGLDKLNTTVTDMNQGFQSSQALQASSLVGRSVKVPAEQAYLATGSYIAGTINLPYSTADLSMNIYNSANQLVGRELLGAHEGGDVTFVWDAKDNDGNTLAAGQYRFEAIATTSEGPQQLTTDLSANVDSVTVGGNGTLTLNVAGVGPMSLSSVSEIL</sequence>